<organism evidence="2 3">
    <name type="scientific">Larinioides sclopetarius</name>
    <dbReference type="NCBI Taxonomy" id="280406"/>
    <lineage>
        <taxon>Eukaryota</taxon>
        <taxon>Metazoa</taxon>
        <taxon>Ecdysozoa</taxon>
        <taxon>Arthropoda</taxon>
        <taxon>Chelicerata</taxon>
        <taxon>Arachnida</taxon>
        <taxon>Araneae</taxon>
        <taxon>Araneomorphae</taxon>
        <taxon>Entelegynae</taxon>
        <taxon>Araneoidea</taxon>
        <taxon>Araneidae</taxon>
        <taxon>Larinioides</taxon>
    </lineage>
</organism>
<comment type="caution">
    <text evidence="2">The sequence shown here is derived from an EMBL/GenBank/DDBJ whole genome shotgun (WGS) entry which is preliminary data.</text>
</comment>
<name>A0AAV2AJW1_9ARAC</name>
<dbReference type="Proteomes" id="UP001497382">
    <property type="component" value="Unassembled WGS sequence"/>
</dbReference>
<sequence length="103" mass="11546">MAQVCGPGLPEHPTKNGPQRIVVSIDVTDLSLFHRLKEYLGKILSQSPHLGRGTTHVTVPPRSRLLSTHYPSPPLYLSPERRKGLIPTRFLQQFILLGRTRSS</sequence>
<accession>A0AAV2AJW1</accession>
<reference evidence="2 3" key="1">
    <citation type="submission" date="2024-04" db="EMBL/GenBank/DDBJ databases">
        <authorList>
            <person name="Rising A."/>
            <person name="Reimegard J."/>
            <person name="Sonavane S."/>
            <person name="Akerstrom W."/>
            <person name="Nylinder S."/>
            <person name="Hedman E."/>
            <person name="Kallberg Y."/>
        </authorList>
    </citation>
    <scope>NUCLEOTIDE SEQUENCE [LARGE SCALE GENOMIC DNA]</scope>
</reference>
<evidence type="ECO:0000313" key="3">
    <source>
        <dbReference type="Proteomes" id="UP001497382"/>
    </source>
</evidence>
<protein>
    <submittedName>
        <fullName evidence="2">Uncharacterized protein</fullName>
    </submittedName>
</protein>
<dbReference type="EMBL" id="CAXIEN010000177">
    <property type="protein sequence ID" value="CAL1284296.1"/>
    <property type="molecule type" value="Genomic_DNA"/>
</dbReference>
<dbReference type="AlphaFoldDB" id="A0AAV2AJW1"/>
<proteinExistence type="predicted"/>
<evidence type="ECO:0000313" key="2">
    <source>
        <dbReference type="EMBL" id="CAL1284296.1"/>
    </source>
</evidence>
<evidence type="ECO:0000256" key="1">
    <source>
        <dbReference type="SAM" id="MobiDB-lite"/>
    </source>
</evidence>
<gene>
    <name evidence="2" type="ORF">LARSCL_LOCUS13067</name>
</gene>
<feature type="region of interest" description="Disordered" evidence="1">
    <location>
        <begin position="50"/>
        <end position="72"/>
    </location>
</feature>
<keyword evidence="3" id="KW-1185">Reference proteome</keyword>